<evidence type="ECO:0000256" key="1">
    <source>
        <dbReference type="SAM" id="MobiDB-lite"/>
    </source>
</evidence>
<sequence>MLFFSFLLILFIYSLMYTRPVNFGFLRTWVFLPLLFRGGLDLEGKGREKAMMIITARFLEQKQTEDLPEIRTKKIGGDERERERERESERARERESERERERERERVSIEQDGCCSTRGSDGWMDGLQLSMLGECKLERHYLLAYIDRSKS</sequence>
<comment type="caution">
    <text evidence="2">The sequence shown here is derived from an EMBL/GenBank/DDBJ whole genome shotgun (WGS) entry which is preliminary data.</text>
</comment>
<dbReference type="Proteomes" id="UP001302126">
    <property type="component" value="Unassembled WGS sequence"/>
</dbReference>
<feature type="compositionally biased region" description="Basic and acidic residues" evidence="1">
    <location>
        <begin position="68"/>
        <end position="109"/>
    </location>
</feature>
<evidence type="ECO:0000313" key="2">
    <source>
        <dbReference type="EMBL" id="KAK4192204.1"/>
    </source>
</evidence>
<reference evidence="2" key="2">
    <citation type="submission" date="2023-05" db="EMBL/GenBank/DDBJ databases">
        <authorList>
            <consortium name="Lawrence Berkeley National Laboratory"/>
            <person name="Steindorff A."/>
            <person name="Hensen N."/>
            <person name="Bonometti L."/>
            <person name="Westerberg I."/>
            <person name="Brannstrom I.O."/>
            <person name="Guillou S."/>
            <person name="Cros-Aarteil S."/>
            <person name="Calhoun S."/>
            <person name="Haridas S."/>
            <person name="Kuo A."/>
            <person name="Mondo S."/>
            <person name="Pangilinan J."/>
            <person name="Riley R."/>
            <person name="Labutti K."/>
            <person name="Andreopoulos B."/>
            <person name="Lipzen A."/>
            <person name="Chen C."/>
            <person name="Yanf M."/>
            <person name="Daum C."/>
            <person name="Ng V."/>
            <person name="Clum A."/>
            <person name="Ohm R."/>
            <person name="Martin F."/>
            <person name="Silar P."/>
            <person name="Natvig D."/>
            <person name="Lalanne C."/>
            <person name="Gautier V."/>
            <person name="Ament-Velasquez S.L."/>
            <person name="Kruys A."/>
            <person name="Hutchinson M.I."/>
            <person name="Powell A.J."/>
            <person name="Barry K."/>
            <person name="Miller A.N."/>
            <person name="Grigoriev I.V."/>
            <person name="Debuchy R."/>
            <person name="Gladieux P."/>
            <person name="Thoren M.H."/>
            <person name="Johannesson H."/>
        </authorList>
    </citation>
    <scope>NUCLEOTIDE SEQUENCE</scope>
    <source>
        <strain evidence="2">PSN309</strain>
    </source>
</reference>
<gene>
    <name evidence="2" type="ORF">QBC35DRAFT_243432</name>
</gene>
<keyword evidence="3" id="KW-1185">Reference proteome</keyword>
<proteinExistence type="predicted"/>
<organism evidence="2 3">
    <name type="scientific">Podospora australis</name>
    <dbReference type="NCBI Taxonomy" id="1536484"/>
    <lineage>
        <taxon>Eukaryota</taxon>
        <taxon>Fungi</taxon>
        <taxon>Dikarya</taxon>
        <taxon>Ascomycota</taxon>
        <taxon>Pezizomycotina</taxon>
        <taxon>Sordariomycetes</taxon>
        <taxon>Sordariomycetidae</taxon>
        <taxon>Sordariales</taxon>
        <taxon>Podosporaceae</taxon>
        <taxon>Podospora</taxon>
    </lineage>
</organism>
<dbReference type="AlphaFoldDB" id="A0AAN7AMJ2"/>
<reference evidence="2" key="1">
    <citation type="journal article" date="2023" name="Mol. Phylogenet. Evol.">
        <title>Genome-scale phylogeny and comparative genomics of the fungal order Sordariales.</title>
        <authorList>
            <person name="Hensen N."/>
            <person name="Bonometti L."/>
            <person name="Westerberg I."/>
            <person name="Brannstrom I.O."/>
            <person name="Guillou S."/>
            <person name="Cros-Aarteil S."/>
            <person name="Calhoun S."/>
            <person name="Haridas S."/>
            <person name="Kuo A."/>
            <person name="Mondo S."/>
            <person name="Pangilinan J."/>
            <person name="Riley R."/>
            <person name="LaButti K."/>
            <person name="Andreopoulos B."/>
            <person name="Lipzen A."/>
            <person name="Chen C."/>
            <person name="Yan M."/>
            <person name="Daum C."/>
            <person name="Ng V."/>
            <person name="Clum A."/>
            <person name="Steindorff A."/>
            <person name="Ohm R.A."/>
            <person name="Martin F."/>
            <person name="Silar P."/>
            <person name="Natvig D.O."/>
            <person name="Lalanne C."/>
            <person name="Gautier V."/>
            <person name="Ament-Velasquez S.L."/>
            <person name="Kruys A."/>
            <person name="Hutchinson M.I."/>
            <person name="Powell A.J."/>
            <person name="Barry K."/>
            <person name="Miller A.N."/>
            <person name="Grigoriev I.V."/>
            <person name="Debuchy R."/>
            <person name="Gladieux P."/>
            <person name="Hiltunen Thoren M."/>
            <person name="Johannesson H."/>
        </authorList>
    </citation>
    <scope>NUCLEOTIDE SEQUENCE</scope>
    <source>
        <strain evidence="2">PSN309</strain>
    </source>
</reference>
<accession>A0AAN7AMJ2</accession>
<name>A0AAN7AMJ2_9PEZI</name>
<protein>
    <submittedName>
        <fullName evidence="2">Uncharacterized protein</fullName>
    </submittedName>
</protein>
<feature type="region of interest" description="Disordered" evidence="1">
    <location>
        <begin position="68"/>
        <end position="111"/>
    </location>
</feature>
<dbReference type="EMBL" id="MU864355">
    <property type="protein sequence ID" value="KAK4192204.1"/>
    <property type="molecule type" value="Genomic_DNA"/>
</dbReference>
<evidence type="ECO:0000313" key="3">
    <source>
        <dbReference type="Proteomes" id="UP001302126"/>
    </source>
</evidence>